<dbReference type="InterPro" id="IPR017892">
    <property type="entry name" value="Pkinase_C"/>
</dbReference>
<evidence type="ECO:0000313" key="17">
    <source>
        <dbReference type="EMBL" id="KAK2565970.1"/>
    </source>
</evidence>
<dbReference type="InterPro" id="IPR017441">
    <property type="entry name" value="Protein_kinase_ATP_BS"/>
</dbReference>
<evidence type="ECO:0000256" key="7">
    <source>
        <dbReference type="ARBA" id="ARBA00022741"/>
    </source>
</evidence>
<feature type="compositionally biased region" description="Low complexity" evidence="14">
    <location>
        <begin position="874"/>
        <end position="884"/>
    </location>
</feature>
<feature type="domain" description="REM-1" evidence="16">
    <location>
        <begin position="213"/>
        <end position="291"/>
    </location>
</feature>
<dbReference type="PROSITE" id="PS00107">
    <property type="entry name" value="PROTEIN_KINASE_ATP"/>
    <property type="match status" value="1"/>
</dbReference>
<keyword evidence="6" id="KW-0677">Repeat</keyword>
<gene>
    <name evidence="17" type="ORF">P5673_010282</name>
</gene>
<feature type="region of interest" description="Disordered" evidence="14">
    <location>
        <begin position="799"/>
        <end position="941"/>
    </location>
</feature>
<dbReference type="Gene3D" id="1.10.510.10">
    <property type="entry name" value="Transferase(Phosphotransferase) domain 1"/>
    <property type="match status" value="1"/>
</dbReference>
<feature type="compositionally biased region" description="Basic and acidic residues" evidence="14">
    <location>
        <begin position="11"/>
        <end position="23"/>
    </location>
</feature>
<keyword evidence="7 12" id="KW-0547">Nucleotide-binding</keyword>
<feature type="domain" description="REM-1" evidence="16">
    <location>
        <begin position="113"/>
        <end position="196"/>
    </location>
</feature>
<dbReference type="Gene3D" id="1.10.287.160">
    <property type="entry name" value="HR1 repeat"/>
    <property type="match status" value="3"/>
</dbReference>
<feature type="compositionally biased region" description="Polar residues" evidence="14">
    <location>
        <begin position="648"/>
        <end position="660"/>
    </location>
</feature>
<evidence type="ECO:0000313" key="18">
    <source>
        <dbReference type="Proteomes" id="UP001249851"/>
    </source>
</evidence>
<dbReference type="InterPro" id="IPR036274">
    <property type="entry name" value="HR1_rpt_sf"/>
</dbReference>
<evidence type="ECO:0000256" key="10">
    <source>
        <dbReference type="ARBA" id="ARBA00023054"/>
    </source>
</evidence>
<keyword evidence="4" id="KW-0723">Serine/threonine-protein kinase</keyword>
<dbReference type="GO" id="GO:0031267">
    <property type="term" value="F:small GTPase binding"/>
    <property type="evidence" value="ECO:0007669"/>
    <property type="project" value="InterPro"/>
</dbReference>
<dbReference type="Proteomes" id="UP001249851">
    <property type="component" value="Unassembled WGS sequence"/>
</dbReference>
<dbReference type="GO" id="GO:0007165">
    <property type="term" value="P:signal transduction"/>
    <property type="evidence" value="ECO:0007669"/>
    <property type="project" value="InterPro"/>
</dbReference>
<evidence type="ECO:0000256" key="11">
    <source>
        <dbReference type="PROSITE-ProRule" id="PRU01207"/>
    </source>
</evidence>
<dbReference type="Pfam" id="PF00069">
    <property type="entry name" value="Pkinase"/>
    <property type="match status" value="1"/>
</dbReference>
<organism evidence="17 18">
    <name type="scientific">Acropora cervicornis</name>
    <name type="common">Staghorn coral</name>
    <dbReference type="NCBI Taxonomy" id="6130"/>
    <lineage>
        <taxon>Eukaryota</taxon>
        <taxon>Metazoa</taxon>
        <taxon>Cnidaria</taxon>
        <taxon>Anthozoa</taxon>
        <taxon>Hexacorallia</taxon>
        <taxon>Scleractinia</taxon>
        <taxon>Astrocoeniina</taxon>
        <taxon>Acroporidae</taxon>
        <taxon>Acropora</taxon>
    </lineage>
</organism>
<proteinExistence type="predicted"/>
<dbReference type="PANTHER" id="PTHR24351">
    <property type="entry name" value="RIBOSOMAL PROTEIN S6 KINASE"/>
    <property type="match status" value="1"/>
</dbReference>
<dbReference type="InterPro" id="IPR011009">
    <property type="entry name" value="Kinase-like_dom_sf"/>
</dbReference>
<keyword evidence="10 11" id="KW-0175">Coiled coil</keyword>
<evidence type="ECO:0000256" key="3">
    <source>
        <dbReference type="ARBA" id="ARBA00022490"/>
    </source>
</evidence>
<feature type="compositionally biased region" description="Low complexity" evidence="14">
    <location>
        <begin position="702"/>
        <end position="723"/>
    </location>
</feature>
<feature type="domain" description="Protein kinase" evidence="15">
    <location>
        <begin position="1105"/>
        <end position="1315"/>
    </location>
</feature>
<keyword evidence="3" id="KW-0963">Cytoplasm</keyword>
<dbReference type="SMART" id="SM00742">
    <property type="entry name" value="Hr1"/>
    <property type="match status" value="3"/>
</dbReference>
<feature type="region of interest" description="Disordered" evidence="14">
    <location>
        <begin position="1056"/>
        <end position="1096"/>
    </location>
</feature>
<dbReference type="InterPro" id="IPR011072">
    <property type="entry name" value="HR1_rho-bd"/>
</dbReference>
<feature type="region of interest" description="Disordered" evidence="14">
    <location>
        <begin position="648"/>
        <end position="667"/>
    </location>
</feature>
<evidence type="ECO:0000256" key="5">
    <source>
        <dbReference type="ARBA" id="ARBA00022679"/>
    </source>
</evidence>
<dbReference type="CDD" id="cd11625">
    <property type="entry name" value="HR1_PKN_3"/>
    <property type="match status" value="1"/>
</dbReference>
<evidence type="ECO:0000256" key="8">
    <source>
        <dbReference type="ARBA" id="ARBA00022777"/>
    </source>
</evidence>
<feature type="region of interest" description="Disordered" evidence="14">
    <location>
        <begin position="1"/>
        <end position="30"/>
    </location>
</feature>
<dbReference type="SUPFAM" id="SSF56112">
    <property type="entry name" value="Protein kinase-like (PK-like)"/>
    <property type="match status" value="1"/>
</dbReference>
<evidence type="ECO:0000256" key="14">
    <source>
        <dbReference type="SAM" id="MobiDB-lite"/>
    </source>
</evidence>
<dbReference type="SMART" id="SM00220">
    <property type="entry name" value="S_TKc"/>
    <property type="match status" value="1"/>
</dbReference>
<evidence type="ECO:0000256" key="13">
    <source>
        <dbReference type="SAM" id="Coils"/>
    </source>
</evidence>
<reference evidence="17" key="2">
    <citation type="journal article" date="2023" name="Science">
        <title>Genomic signatures of disease resistance in endangered staghorn corals.</title>
        <authorList>
            <person name="Vollmer S.V."/>
            <person name="Selwyn J.D."/>
            <person name="Despard B.A."/>
            <person name="Roesel C.L."/>
        </authorList>
    </citation>
    <scope>NUCLEOTIDE SEQUENCE</scope>
    <source>
        <strain evidence="17">K2</strain>
    </source>
</reference>
<dbReference type="GO" id="GO:0005524">
    <property type="term" value="F:ATP binding"/>
    <property type="evidence" value="ECO:0007669"/>
    <property type="project" value="UniProtKB-UniRule"/>
</dbReference>
<comment type="subcellular location">
    <subcellularLocation>
        <location evidence="1">Cytoplasm</location>
    </subcellularLocation>
</comment>
<feature type="domain" description="REM-1" evidence="16">
    <location>
        <begin position="24"/>
        <end position="102"/>
    </location>
</feature>
<keyword evidence="8 17" id="KW-0418">Kinase</keyword>
<protein>
    <recommendedName>
        <fullName evidence="2">protein kinase C</fullName>
        <ecNumber evidence="2">2.7.11.13</ecNumber>
    </recommendedName>
</protein>
<evidence type="ECO:0000256" key="1">
    <source>
        <dbReference type="ARBA" id="ARBA00004496"/>
    </source>
</evidence>
<dbReference type="InterPro" id="IPR000719">
    <property type="entry name" value="Prot_kinase_dom"/>
</dbReference>
<evidence type="ECO:0000256" key="12">
    <source>
        <dbReference type="PROSITE-ProRule" id="PRU10141"/>
    </source>
</evidence>
<keyword evidence="5" id="KW-0808">Transferase</keyword>
<feature type="region of interest" description="Disordered" evidence="14">
    <location>
        <begin position="681"/>
        <end position="760"/>
    </location>
</feature>
<feature type="compositionally biased region" description="Polar residues" evidence="14">
    <location>
        <begin position="751"/>
        <end position="760"/>
    </location>
</feature>
<keyword evidence="18" id="KW-1185">Reference proteome</keyword>
<feature type="binding site" evidence="12">
    <location>
        <position position="1134"/>
    </location>
    <ligand>
        <name>ATP</name>
        <dbReference type="ChEBI" id="CHEBI:30616"/>
    </ligand>
</feature>
<dbReference type="InterPro" id="IPR037313">
    <property type="entry name" value="PKN_HR1_1"/>
</dbReference>
<dbReference type="PROSITE" id="PS50011">
    <property type="entry name" value="PROTEIN_KINASE_DOM"/>
    <property type="match status" value="1"/>
</dbReference>
<feature type="region of interest" description="Disordered" evidence="14">
    <location>
        <begin position="103"/>
        <end position="128"/>
    </location>
</feature>
<dbReference type="Gene3D" id="3.30.200.20">
    <property type="entry name" value="Phosphorylase Kinase, domain 1"/>
    <property type="match status" value="2"/>
</dbReference>
<dbReference type="SUPFAM" id="SSF46585">
    <property type="entry name" value="HR1 repeat"/>
    <property type="match status" value="3"/>
</dbReference>
<feature type="compositionally biased region" description="Polar residues" evidence="14">
    <location>
        <begin position="1068"/>
        <end position="1096"/>
    </location>
</feature>
<dbReference type="EC" id="2.7.11.13" evidence="2"/>
<dbReference type="SUPFAM" id="SSF49562">
    <property type="entry name" value="C2 domain (Calcium/lipid-binding domain, CaLB)"/>
    <property type="match status" value="1"/>
</dbReference>
<dbReference type="CDD" id="cd11623">
    <property type="entry name" value="HR1_PKN_2"/>
    <property type="match status" value="1"/>
</dbReference>
<evidence type="ECO:0000256" key="4">
    <source>
        <dbReference type="ARBA" id="ARBA00022527"/>
    </source>
</evidence>
<accession>A0AAD9V9P6</accession>
<dbReference type="GO" id="GO:0004697">
    <property type="term" value="F:diacylglycerol-dependent serine/threonine kinase activity"/>
    <property type="evidence" value="ECO:0007669"/>
    <property type="project" value="UniProtKB-EC"/>
</dbReference>
<evidence type="ECO:0000256" key="9">
    <source>
        <dbReference type="ARBA" id="ARBA00022840"/>
    </source>
</evidence>
<dbReference type="EMBL" id="JARQWQ010000018">
    <property type="protein sequence ID" value="KAK2565970.1"/>
    <property type="molecule type" value="Genomic_DNA"/>
</dbReference>
<dbReference type="Pfam" id="PF00433">
    <property type="entry name" value="Pkinase_C"/>
    <property type="match status" value="1"/>
</dbReference>
<dbReference type="FunFam" id="1.10.510.10:FF:000210">
    <property type="entry name" value="Non-specific serine/threonine protein kinase"/>
    <property type="match status" value="1"/>
</dbReference>
<sequence>MQQGGVLMYDGKTRRPSRPDFHAKMQRSGSETLLKTDLEQSKEALKIEIRKQLKLKEGAENLKKVATDKKTLTQCNSILKEATAKLQDLHDELQDLNARVSEDVASENDDALSPDRTDGVSNGPGSSRIESLKKQIAVEMKVKQGAENMLAMYSASGSKKKDSKLVAEAQQMLEDSRRKIEIIRMALLREQQQGMPVGREDGVLVGNSSGKENAAPGLGLSPLELRIEDLRHHIEIESRVIQGAKNMIKFLSKSGQDKKGLLEAERRFHESTQKLDLLQCSLTRHVGELSPEQAAVGIYKDYNTVHSYADRKSVGLGKQQFTAITKPAALTGELDVCILGADRLLAVVPNRDPRKTISLAMLSPDGKLAERTGSSKRKSVYNKWNAEDSLSGKFEVCVALKLDNSYVGQSAWKPLGKECWKEQFHIELDKSRELEVGVYWRDHRSLCGVAFLRLEEFLDNQRHQIQVPLEPQGCLFAEIGCQMNCGQAREDIVAGDQNGFHYRTRLGITSRKIAKIYEQWSKELSKHNYNGVKLAKSAEKTVWKSSRKENICVNTNEGEIMSRKSYHITECSAKSSEDDKKLPPFRTGKYIPKDNVYSCDAFIQNEWSVSLSSKLTETTDKTMSALCSPPPFRTGKYTPNDSDIYVTSSEKLTSSSQGSPKLTRGRKHSIEQIIDKLDGICLNGRKSPASPRSRARRKSGSHEGSSVSSLDQINSCSSSTKSSIYLGLKPQKSHSAETVNRNSKARPKSSALENYVNSNSRTKSENALLAKITPRPKSSILEIGTPKFKAIVRDIDIESPGKTKASGKGKNRPHSSVVLENSSTSCFPSRIVSSPKDQSSGGKSSALQRNTSQGSNRYLRKGSDSSVRGHQRSKTATSISSSCSDRVQNSVKPRKARRELHRNAAYVKPRRNKNLRPSERKRGSSGKKATQGPKREKLSVSDQVDNCIPEKTSVVEKPLVISLFVDKFCICSRTKDGKVKIPVLKRSRVMAWKIKRISYLLYEKVTFLNPMVTKKPRLQRQKKLFHVHKGKNFLRAGQMNTNVATWARLLKRAAPPNLHHNNHKHSHTLNNPTSTAPHQTRTGNNHQGPPSPPTSSISHMNIDSFRCISVLGRGHFGKVILAEYRNTNELFAIKALKKGDIISREEVERWEHVCFVMEYAPGGDLMMHIHADVFSEPRTVDLKLDNLLLDSEGYVKIADFGLCKEGMGFGERTGTFCGTPEFLAPEVLTETSYTRAVDWWGLGVLIFEMLVGESPFPGDDEEEVFDSIVNDEVRYPRFLSTEAIAIMRRLLRRNPERRLGASEKDAEDVRKQPFFRRHAEDVSNFDEEFTSEEPVLTPPKESRLLTNEEQALFTDFNYTADWC</sequence>
<dbReference type="Pfam" id="PF02185">
    <property type="entry name" value="HR1"/>
    <property type="match status" value="3"/>
</dbReference>
<evidence type="ECO:0000259" key="15">
    <source>
        <dbReference type="PROSITE" id="PS50011"/>
    </source>
</evidence>
<dbReference type="CDD" id="cd11622">
    <property type="entry name" value="HR1_PKN_1"/>
    <property type="match status" value="1"/>
</dbReference>
<feature type="coiled-coil region" evidence="13">
    <location>
        <begin position="35"/>
        <end position="99"/>
    </location>
</feature>
<dbReference type="PROSITE" id="PS51860">
    <property type="entry name" value="REM_1"/>
    <property type="match status" value="3"/>
</dbReference>
<feature type="compositionally biased region" description="Polar residues" evidence="14">
    <location>
        <begin position="119"/>
        <end position="128"/>
    </location>
</feature>
<keyword evidence="9 12" id="KW-0067">ATP-binding</keyword>
<feature type="compositionally biased region" description="Polar residues" evidence="14">
    <location>
        <begin position="818"/>
        <end position="856"/>
    </location>
</feature>
<reference evidence="17" key="1">
    <citation type="journal article" date="2023" name="G3 (Bethesda)">
        <title>Whole genome assembly and annotation of the endangered Caribbean coral Acropora cervicornis.</title>
        <authorList>
            <person name="Selwyn J.D."/>
            <person name="Vollmer S.V."/>
        </authorList>
    </citation>
    <scope>NUCLEOTIDE SEQUENCE</scope>
    <source>
        <strain evidence="17">K2</strain>
    </source>
</reference>
<comment type="caution">
    <text evidence="17">The sequence shown here is derived from an EMBL/GenBank/DDBJ whole genome shotgun (WGS) entry which is preliminary data.</text>
</comment>
<evidence type="ECO:0000256" key="6">
    <source>
        <dbReference type="ARBA" id="ARBA00022737"/>
    </source>
</evidence>
<dbReference type="GO" id="GO:0005737">
    <property type="term" value="C:cytoplasm"/>
    <property type="evidence" value="ECO:0007669"/>
    <property type="project" value="UniProtKB-SubCell"/>
</dbReference>
<name>A0AAD9V9P6_ACRCE</name>
<evidence type="ECO:0000259" key="16">
    <source>
        <dbReference type="PROSITE" id="PS51860"/>
    </source>
</evidence>
<evidence type="ECO:0000256" key="2">
    <source>
        <dbReference type="ARBA" id="ARBA00012429"/>
    </source>
</evidence>
<dbReference type="InterPro" id="IPR035892">
    <property type="entry name" value="C2_domain_sf"/>
</dbReference>